<dbReference type="AlphaFoldDB" id="A0A1H3F8N8"/>
<gene>
    <name evidence="2" type="ORF">SAMN05421881_101114</name>
</gene>
<dbReference type="EMBL" id="FNOY01000011">
    <property type="protein sequence ID" value="SDX87366.1"/>
    <property type="molecule type" value="Genomic_DNA"/>
</dbReference>
<dbReference type="CDD" id="cd16430">
    <property type="entry name" value="TraB"/>
    <property type="match status" value="1"/>
</dbReference>
<evidence type="ECO:0000256" key="1">
    <source>
        <dbReference type="SAM" id="Phobius"/>
    </source>
</evidence>
<dbReference type="OrthoDB" id="15544at2"/>
<keyword evidence="1" id="KW-0812">Transmembrane</keyword>
<proteinExistence type="predicted"/>
<sequence>MSNANGPDYTDRLKNLSVRSRQYLLLGMLAAVFFTLVFGGVYLWDRQEPMLPQAMEQNSGTRSIVAPGAQIDPREIWMTQSSQQLKEMDEIIRSMRQKITELERKTGEPAIQPGNFFAPLPAPLPPEPSVPEPEKVVHMPAPQPYLPEPLPESAIPPLPGIAVFQIATSPSMTDGEEKPASHKTYIPSGTFMRAVLLGGMDAPTGGQAQNNPMPVLLRVQDNAFLPNRYRAKLKECFMLGSGFGDISSERAYLRLESLSCTLKNGAVIDLAAKGYIVSEDGKAGLRGRLISKQGQVIANALMTGIISGIGRGLQQSATSFSTSPLGTVGTISGTANQFRAGLGAGIGRSLDRVSQYYIRLAEQLFPVIEIDAGRVVEVVLTKGIEFELGPEQDLVDFGALRGKPRRIMEEEG</sequence>
<dbReference type="Proteomes" id="UP000198640">
    <property type="component" value="Unassembled WGS sequence"/>
</dbReference>
<evidence type="ECO:0000313" key="2">
    <source>
        <dbReference type="EMBL" id="SDX87366.1"/>
    </source>
</evidence>
<dbReference type="InterPro" id="IPR005498">
    <property type="entry name" value="T4SS_VirB10/TraB/TrbI"/>
</dbReference>
<feature type="transmembrane region" description="Helical" evidence="1">
    <location>
        <begin position="23"/>
        <end position="44"/>
    </location>
</feature>
<organism evidence="2 3">
    <name type="scientific">Nitrosomonas halophila</name>
    <dbReference type="NCBI Taxonomy" id="44576"/>
    <lineage>
        <taxon>Bacteria</taxon>
        <taxon>Pseudomonadati</taxon>
        <taxon>Pseudomonadota</taxon>
        <taxon>Betaproteobacteria</taxon>
        <taxon>Nitrosomonadales</taxon>
        <taxon>Nitrosomonadaceae</taxon>
        <taxon>Nitrosomonas</taxon>
    </lineage>
</organism>
<reference evidence="2 3" key="1">
    <citation type="submission" date="2016-10" db="EMBL/GenBank/DDBJ databases">
        <authorList>
            <person name="de Groot N.N."/>
        </authorList>
    </citation>
    <scope>NUCLEOTIDE SEQUENCE [LARGE SCALE GENOMIC DNA]</scope>
    <source>
        <strain evidence="2 3">Nm1</strain>
    </source>
</reference>
<name>A0A1H3F8N8_9PROT</name>
<protein>
    <submittedName>
        <fullName evidence="2">Conjugal transfer pilus assembly protein TraB</fullName>
    </submittedName>
</protein>
<keyword evidence="1" id="KW-0472">Membrane</keyword>
<dbReference type="RefSeq" id="WP_090412419.1">
    <property type="nucleotide sequence ID" value="NZ_FNOY01000011.1"/>
</dbReference>
<evidence type="ECO:0000313" key="3">
    <source>
        <dbReference type="Proteomes" id="UP000198640"/>
    </source>
</evidence>
<dbReference type="STRING" id="44576.SAMN05421881_101114"/>
<keyword evidence="1" id="KW-1133">Transmembrane helix</keyword>
<keyword evidence="3" id="KW-1185">Reference proteome</keyword>
<accession>A0A1H3F8N8</accession>
<dbReference type="Pfam" id="PF03743">
    <property type="entry name" value="TrbI"/>
    <property type="match status" value="1"/>
</dbReference>